<feature type="region of interest" description="Disordered" evidence="1">
    <location>
        <begin position="93"/>
        <end position="162"/>
    </location>
</feature>
<dbReference type="InterPro" id="IPR049227">
    <property type="entry name" value="DUF6824"/>
</dbReference>
<protein>
    <recommendedName>
        <fullName evidence="2">DUF6824 domain-containing protein</fullName>
    </recommendedName>
</protein>
<dbReference type="Proteomes" id="UP001295423">
    <property type="component" value="Unassembled WGS sequence"/>
</dbReference>
<dbReference type="EMBL" id="CAKOGP040001759">
    <property type="protein sequence ID" value="CAJ1950106.1"/>
    <property type="molecule type" value="Genomic_DNA"/>
</dbReference>
<reference evidence="3" key="1">
    <citation type="submission" date="2023-08" db="EMBL/GenBank/DDBJ databases">
        <authorList>
            <person name="Audoor S."/>
            <person name="Bilcke G."/>
        </authorList>
    </citation>
    <scope>NUCLEOTIDE SEQUENCE</scope>
</reference>
<name>A0AAD2PUF7_9STRA</name>
<sequence>MAAVEPNDNDVLHFHNPGRRLANFNNDHPGNQDRLQLVRESFQEFWHEDTTKLDRRFIVILVIQEIQDRGGRFLKQNENGQFSVMTDYGEIKKKTRPLFDGMKYRENRRQPQNNPGDNNEDPGDDNANPGDDNADPGDDNANQQAPRHAGRINNPHPDPQLLQPAMNTVLQQILQTLQQLLQGQQRHSNAIQQILQQQPQQQPQPQQQQQPQQQPQQLAAVNEDVLDVFNEFRGNGENNQVTQNEEYR</sequence>
<accession>A0AAD2PUF7</accession>
<dbReference type="Pfam" id="PF20710">
    <property type="entry name" value="DUF6824"/>
    <property type="match status" value="1"/>
</dbReference>
<feature type="domain" description="DUF6824" evidence="2">
    <location>
        <begin position="25"/>
        <end position="93"/>
    </location>
</feature>
<evidence type="ECO:0000313" key="3">
    <source>
        <dbReference type="EMBL" id="CAJ1950106.1"/>
    </source>
</evidence>
<organism evidence="3 4">
    <name type="scientific">Cylindrotheca closterium</name>
    <dbReference type="NCBI Taxonomy" id="2856"/>
    <lineage>
        <taxon>Eukaryota</taxon>
        <taxon>Sar</taxon>
        <taxon>Stramenopiles</taxon>
        <taxon>Ochrophyta</taxon>
        <taxon>Bacillariophyta</taxon>
        <taxon>Bacillariophyceae</taxon>
        <taxon>Bacillariophycidae</taxon>
        <taxon>Bacillariales</taxon>
        <taxon>Bacillariaceae</taxon>
        <taxon>Cylindrotheca</taxon>
    </lineage>
</organism>
<evidence type="ECO:0000256" key="1">
    <source>
        <dbReference type="SAM" id="MobiDB-lite"/>
    </source>
</evidence>
<evidence type="ECO:0000259" key="2">
    <source>
        <dbReference type="Pfam" id="PF20710"/>
    </source>
</evidence>
<keyword evidence="4" id="KW-1185">Reference proteome</keyword>
<comment type="caution">
    <text evidence="3">The sequence shown here is derived from an EMBL/GenBank/DDBJ whole genome shotgun (WGS) entry which is preliminary data.</text>
</comment>
<gene>
    <name evidence="3" type="ORF">CYCCA115_LOCUS12425</name>
</gene>
<feature type="region of interest" description="Disordered" evidence="1">
    <location>
        <begin position="195"/>
        <end position="218"/>
    </location>
</feature>
<evidence type="ECO:0000313" key="4">
    <source>
        <dbReference type="Proteomes" id="UP001295423"/>
    </source>
</evidence>
<dbReference type="AlphaFoldDB" id="A0AAD2PUF7"/>
<proteinExistence type="predicted"/>